<keyword evidence="2" id="KW-1185">Reference proteome</keyword>
<dbReference type="EMBL" id="LN720253">
    <property type="protein sequence ID" value="CEP08755.1"/>
    <property type="molecule type" value="Genomic_DNA"/>
</dbReference>
<protein>
    <submittedName>
        <fullName evidence="1">Uncharacterized protein</fullName>
    </submittedName>
</protein>
<evidence type="ECO:0000313" key="1">
    <source>
        <dbReference type="EMBL" id="CEP08755.1"/>
    </source>
</evidence>
<accession>A0A0B7MZR8</accession>
<dbReference type="AlphaFoldDB" id="A0A0B7MZR8"/>
<proteinExistence type="predicted"/>
<feature type="non-terminal residue" evidence="1">
    <location>
        <position position="172"/>
    </location>
</feature>
<reference evidence="1 2" key="1">
    <citation type="submission" date="2014-09" db="EMBL/GenBank/DDBJ databases">
        <authorList>
            <person name="Ellenberger Sabrina"/>
        </authorList>
    </citation>
    <scope>NUCLEOTIDE SEQUENCE [LARGE SCALE GENOMIC DNA]</scope>
    <source>
        <strain evidence="1 2">CBS 412.66</strain>
    </source>
</reference>
<dbReference type="OrthoDB" id="5511913at2759"/>
<gene>
    <name evidence="1" type="primary">PARPA_02131.1 scaffold 3198</name>
</gene>
<sequence>MKFICPEEVSLDESIRQSLLNQNLQYDAIRKENTSLDIAFNFLPTTASTIGLTGLWSDYDFLRRLFFIPNLRNSFRGKFRQDDFSNFRGLGGFKYSGDCNAPNFINSCQFYDVWKHAFFHRNPKSNRQGKDVKPIDLYYFLTKRGKVYPSWLDTTKQDAMNMASGSPNYAAR</sequence>
<organism evidence="1 2">
    <name type="scientific">Parasitella parasitica</name>
    <dbReference type="NCBI Taxonomy" id="35722"/>
    <lineage>
        <taxon>Eukaryota</taxon>
        <taxon>Fungi</taxon>
        <taxon>Fungi incertae sedis</taxon>
        <taxon>Mucoromycota</taxon>
        <taxon>Mucoromycotina</taxon>
        <taxon>Mucoromycetes</taxon>
        <taxon>Mucorales</taxon>
        <taxon>Mucorineae</taxon>
        <taxon>Mucoraceae</taxon>
        <taxon>Parasitella</taxon>
    </lineage>
</organism>
<evidence type="ECO:0000313" key="2">
    <source>
        <dbReference type="Proteomes" id="UP000054107"/>
    </source>
</evidence>
<name>A0A0B7MZR8_9FUNG</name>
<dbReference type="Proteomes" id="UP000054107">
    <property type="component" value="Unassembled WGS sequence"/>
</dbReference>